<dbReference type="InterPro" id="IPR002898">
    <property type="entry name" value="MotA_ExbB_proton_chnl"/>
</dbReference>
<feature type="transmembrane region" description="Helical" evidence="10">
    <location>
        <begin position="12"/>
        <end position="30"/>
    </location>
</feature>
<evidence type="ECO:0000256" key="3">
    <source>
        <dbReference type="ARBA" id="ARBA00022475"/>
    </source>
</evidence>
<evidence type="ECO:0000313" key="13">
    <source>
        <dbReference type="Proteomes" id="UP001238540"/>
    </source>
</evidence>
<evidence type="ECO:0000256" key="1">
    <source>
        <dbReference type="ARBA" id="ARBA00004651"/>
    </source>
</evidence>
<keyword evidence="5 8" id="KW-0653">Protein transport</keyword>
<dbReference type="Pfam" id="PF01618">
    <property type="entry name" value="MotA_ExbB"/>
    <property type="match status" value="1"/>
</dbReference>
<keyword evidence="6 10" id="KW-1133">Transmembrane helix</keyword>
<accession>A0ABT8C0C5</accession>
<evidence type="ECO:0000256" key="4">
    <source>
        <dbReference type="ARBA" id="ARBA00022692"/>
    </source>
</evidence>
<feature type="region of interest" description="Disordered" evidence="9">
    <location>
        <begin position="215"/>
        <end position="235"/>
    </location>
</feature>
<gene>
    <name evidence="12" type="ORF">QWZ16_23265</name>
</gene>
<evidence type="ECO:0000256" key="8">
    <source>
        <dbReference type="RuleBase" id="RU004057"/>
    </source>
</evidence>
<evidence type="ECO:0000256" key="7">
    <source>
        <dbReference type="ARBA" id="ARBA00023136"/>
    </source>
</evidence>
<protein>
    <submittedName>
        <fullName evidence="12">MotA/TolQ/ExbB proton channel family protein</fullName>
    </submittedName>
</protein>
<comment type="caution">
    <text evidence="12">The sequence shown here is derived from an EMBL/GenBank/DDBJ whole genome shotgun (WGS) entry which is preliminary data.</text>
</comment>
<comment type="similarity">
    <text evidence="8">Belongs to the exbB/tolQ family.</text>
</comment>
<evidence type="ECO:0000256" key="5">
    <source>
        <dbReference type="ARBA" id="ARBA00022927"/>
    </source>
</evidence>
<keyword evidence="13" id="KW-1185">Reference proteome</keyword>
<dbReference type="Proteomes" id="UP001238540">
    <property type="component" value="Unassembled WGS sequence"/>
</dbReference>
<dbReference type="RefSeq" id="WP_170882764.1">
    <property type="nucleotide sequence ID" value="NZ_JABEYA020000006.1"/>
</dbReference>
<reference evidence="13" key="1">
    <citation type="journal article" date="2019" name="Int. J. Syst. Evol. Microbiol.">
        <title>The Global Catalogue of Microorganisms (GCM) 10K type strain sequencing project: providing services to taxonomists for standard genome sequencing and annotation.</title>
        <authorList>
            <consortium name="The Broad Institute Genomics Platform"/>
            <consortium name="The Broad Institute Genome Sequencing Center for Infectious Disease"/>
            <person name="Wu L."/>
            <person name="Ma J."/>
        </authorList>
    </citation>
    <scope>NUCLEOTIDE SEQUENCE [LARGE SCALE GENOMIC DNA]</scope>
    <source>
        <strain evidence="13">CECT 7398</strain>
    </source>
</reference>
<dbReference type="PANTHER" id="PTHR30625">
    <property type="entry name" value="PROTEIN TOLQ"/>
    <property type="match status" value="1"/>
</dbReference>
<evidence type="ECO:0000256" key="9">
    <source>
        <dbReference type="SAM" id="MobiDB-lite"/>
    </source>
</evidence>
<proteinExistence type="inferred from homology"/>
<feature type="transmembrane region" description="Helical" evidence="10">
    <location>
        <begin position="115"/>
        <end position="136"/>
    </location>
</feature>
<keyword evidence="2 8" id="KW-0813">Transport</keyword>
<evidence type="ECO:0000259" key="11">
    <source>
        <dbReference type="Pfam" id="PF01618"/>
    </source>
</evidence>
<keyword evidence="7 10" id="KW-0472">Membrane</keyword>
<feature type="domain" description="MotA/TolQ/ExbB proton channel" evidence="11">
    <location>
        <begin position="74"/>
        <end position="194"/>
    </location>
</feature>
<evidence type="ECO:0000256" key="6">
    <source>
        <dbReference type="ARBA" id="ARBA00022989"/>
    </source>
</evidence>
<dbReference type="EMBL" id="JAUFQC010000027">
    <property type="protein sequence ID" value="MDN3612522.1"/>
    <property type="molecule type" value="Genomic_DNA"/>
</dbReference>
<dbReference type="InterPro" id="IPR050790">
    <property type="entry name" value="ExbB/TolQ_transport"/>
</dbReference>
<comment type="subcellular location">
    <subcellularLocation>
        <location evidence="1">Cell membrane</location>
        <topology evidence="1">Multi-pass membrane protein</topology>
    </subcellularLocation>
    <subcellularLocation>
        <location evidence="8">Membrane</location>
        <topology evidence="8">Multi-pass membrane protein</topology>
    </subcellularLocation>
</comment>
<dbReference type="PANTHER" id="PTHR30625:SF15">
    <property type="entry name" value="BIOPOLYMER TRANSPORT PROTEIN EXBB"/>
    <property type="match status" value="1"/>
</dbReference>
<keyword evidence="4 10" id="KW-0812">Transmembrane</keyword>
<organism evidence="12 13">
    <name type="scientific">Vibrio ostreicida</name>
    <dbReference type="NCBI Taxonomy" id="526588"/>
    <lineage>
        <taxon>Bacteria</taxon>
        <taxon>Pseudomonadati</taxon>
        <taxon>Pseudomonadota</taxon>
        <taxon>Gammaproteobacteria</taxon>
        <taxon>Vibrionales</taxon>
        <taxon>Vibrionaceae</taxon>
        <taxon>Vibrio</taxon>
    </lineage>
</organism>
<evidence type="ECO:0000256" key="10">
    <source>
        <dbReference type="SAM" id="Phobius"/>
    </source>
</evidence>
<name>A0ABT8C0C5_9VIBR</name>
<evidence type="ECO:0000256" key="2">
    <source>
        <dbReference type="ARBA" id="ARBA00022448"/>
    </source>
</evidence>
<sequence length="235" mass="25712">MEHLQNLQQQFGLMTWPLLLCSLLTVMIIAERLMQVFISLGVGRRAIRAELAKIDSNDHHQIEQLAQRWSLRRPLLYKGVAVLLMHHSFAKTLREDTAGMWLEEKRHQLNSGLRVLTLIGVLSPLIGLLGTVLGLIDMFKGIAASSGSVTPNDLADGLGLAMRTTAAGLMIALPAIAAAQLLGLWADKVMAKLEHTLNFVNLWLEGIRLQPSNVSADSDVTTHHDTAESSLGTNS</sequence>
<keyword evidence="3" id="KW-1003">Cell membrane</keyword>
<evidence type="ECO:0000313" key="12">
    <source>
        <dbReference type="EMBL" id="MDN3612522.1"/>
    </source>
</evidence>
<feature type="transmembrane region" description="Helical" evidence="10">
    <location>
        <begin position="166"/>
        <end position="186"/>
    </location>
</feature>